<dbReference type="Proteomes" id="UP001633002">
    <property type="component" value="Unassembled WGS sequence"/>
</dbReference>
<comment type="caution">
    <text evidence="1">The sequence shown here is derived from an EMBL/GenBank/DDBJ whole genome shotgun (WGS) entry which is preliminary data.</text>
</comment>
<accession>A0ABD3H8X5</accession>
<evidence type="ECO:0000313" key="2">
    <source>
        <dbReference type="Proteomes" id="UP001633002"/>
    </source>
</evidence>
<sequence length="71" mass="8036">MEEYICGILAPSELTPLAVAEQRMRSLKTWDRILDLDDDIEGTGERGILAPRDGFLNKRYALEDLGGHHRP</sequence>
<proteinExistence type="predicted"/>
<gene>
    <name evidence="1" type="ORF">R1sor_013029</name>
</gene>
<evidence type="ECO:0000313" key="1">
    <source>
        <dbReference type="EMBL" id="KAL3686720.1"/>
    </source>
</evidence>
<protein>
    <submittedName>
        <fullName evidence="1">Uncharacterized protein</fullName>
    </submittedName>
</protein>
<organism evidence="1 2">
    <name type="scientific">Riccia sorocarpa</name>
    <dbReference type="NCBI Taxonomy" id="122646"/>
    <lineage>
        <taxon>Eukaryota</taxon>
        <taxon>Viridiplantae</taxon>
        <taxon>Streptophyta</taxon>
        <taxon>Embryophyta</taxon>
        <taxon>Marchantiophyta</taxon>
        <taxon>Marchantiopsida</taxon>
        <taxon>Marchantiidae</taxon>
        <taxon>Marchantiales</taxon>
        <taxon>Ricciaceae</taxon>
        <taxon>Riccia</taxon>
    </lineage>
</organism>
<keyword evidence="2" id="KW-1185">Reference proteome</keyword>
<reference evidence="1 2" key="1">
    <citation type="submission" date="2024-09" db="EMBL/GenBank/DDBJ databases">
        <title>Chromosome-scale assembly of Riccia sorocarpa.</title>
        <authorList>
            <person name="Paukszto L."/>
        </authorList>
    </citation>
    <scope>NUCLEOTIDE SEQUENCE [LARGE SCALE GENOMIC DNA]</scope>
    <source>
        <strain evidence="1">LP-2024</strain>
        <tissue evidence="1">Aerial parts of the thallus</tissue>
    </source>
</reference>
<dbReference type="EMBL" id="JBJQOH010000004">
    <property type="protein sequence ID" value="KAL3686720.1"/>
    <property type="molecule type" value="Genomic_DNA"/>
</dbReference>
<name>A0ABD3H8X5_9MARC</name>
<dbReference type="AlphaFoldDB" id="A0ABD3H8X5"/>